<dbReference type="PANTHER" id="PTHR22663">
    <property type="entry name" value="RING FINGER PROTEIN NARYA-RELATED"/>
    <property type="match status" value="1"/>
</dbReference>
<dbReference type="InterPro" id="IPR001841">
    <property type="entry name" value="Znf_RING"/>
</dbReference>
<name>A0ABQ7SZT4_PHRPL</name>
<organism evidence="8 9">
    <name type="scientific">Phrynosoma platyrhinos</name>
    <name type="common">Desert horned lizard</name>
    <dbReference type="NCBI Taxonomy" id="52577"/>
    <lineage>
        <taxon>Eukaryota</taxon>
        <taxon>Metazoa</taxon>
        <taxon>Chordata</taxon>
        <taxon>Craniata</taxon>
        <taxon>Vertebrata</taxon>
        <taxon>Euteleostomi</taxon>
        <taxon>Lepidosauria</taxon>
        <taxon>Squamata</taxon>
        <taxon>Bifurcata</taxon>
        <taxon>Unidentata</taxon>
        <taxon>Episquamata</taxon>
        <taxon>Toxicofera</taxon>
        <taxon>Iguania</taxon>
        <taxon>Phrynosomatidae</taxon>
        <taxon>Phrynosomatinae</taxon>
        <taxon>Phrynosoma</taxon>
    </lineage>
</organism>
<evidence type="ECO:0000256" key="1">
    <source>
        <dbReference type="ARBA" id="ARBA00022723"/>
    </source>
</evidence>
<dbReference type="PANTHER" id="PTHR22663:SF21">
    <property type="entry name" value="E3 SUMO-PROTEIN LIGASE RNF212-RELATED"/>
    <property type="match status" value="1"/>
</dbReference>
<sequence length="300" mass="33100">MALQGTKAVFFDLDNTLIDTAGAGRRAIEELEESPFFMAALVFCNACFQKPQGAASKFSLTSCGHVFCEQCLQKGKKDECVICRAPCRTIVLSKKMNPDIQALFMEIDGLCRKYSKDVAQIVQFQEKHRQRLLAHYRGKITKLEGYLKRATQQIQQMQQLQQVSSMEVDYVPSSVRKVETVAGPTRISLISPPQDGHMGSVSCRSSQLPGKSSCQKNSSGSIRSSPLRIPTSRTSYMSPFVSSQDNRSHMPDAFGPRTTQHYLCTTSSLPAMAKCSISLGSLLQRQHLGSGIVPGHSIQK</sequence>
<comment type="caution">
    <text evidence="8">The sequence shown here is derived from an EMBL/GenBank/DDBJ whole genome shotgun (WGS) entry which is preliminary data.</text>
</comment>
<evidence type="ECO:0000256" key="4">
    <source>
        <dbReference type="ARBA" id="ARBA00023254"/>
    </source>
</evidence>
<dbReference type="PROSITE" id="PS00518">
    <property type="entry name" value="ZF_RING_1"/>
    <property type="match status" value="1"/>
</dbReference>
<dbReference type="InterPro" id="IPR013083">
    <property type="entry name" value="Znf_RING/FYVE/PHD"/>
</dbReference>
<evidence type="ECO:0000256" key="3">
    <source>
        <dbReference type="ARBA" id="ARBA00022833"/>
    </source>
</evidence>
<gene>
    <name evidence="8" type="ORF">JD844_024973</name>
</gene>
<dbReference type="PROSITE" id="PS50089">
    <property type="entry name" value="ZF_RING_2"/>
    <property type="match status" value="1"/>
</dbReference>
<keyword evidence="3" id="KW-0862">Zinc</keyword>
<reference evidence="8 9" key="1">
    <citation type="journal article" date="2022" name="Gigascience">
        <title>A chromosome-level genome assembly and annotation of the desert horned lizard, Phrynosoma platyrhinos, provides insight into chromosomal rearrangements among reptiles.</title>
        <authorList>
            <person name="Koochekian N."/>
            <person name="Ascanio A."/>
            <person name="Farleigh K."/>
            <person name="Card D.C."/>
            <person name="Schield D.R."/>
            <person name="Castoe T.A."/>
            <person name="Jezkova T."/>
        </authorList>
    </citation>
    <scope>NUCLEOTIDE SEQUENCE [LARGE SCALE GENOMIC DNA]</scope>
    <source>
        <strain evidence="8">NK-2021</strain>
    </source>
</reference>
<feature type="compositionally biased region" description="Polar residues" evidence="6">
    <location>
        <begin position="231"/>
        <end position="245"/>
    </location>
</feature>
<evidence type="ECO:0000256" key="5">
    <source>
        <dbReference type="PROSITE-ProRule" id="PRU00175"/>
    </source>
</evidence>
<dbReference type="InterPro" id="IPR042123">
    <property type="entry name" value="Zip3/RNF212-like"/>
</dbReference>
<evidence type="ECO:0000259" key="7">
    <source>
        <dbReference type="PROSITE" id="PS50089"/>
    </source>
</evidence>
<dbReference type="InterPro" id="IPR017907">
    <property type="entry name" value="Znf_RING_CS"/>
</dbReference>
<feature type="compositionally biased region" description="Polar residues" evidence="6">
    <location>
        <begin position="202"/>
        <end position="224"/>
    </location>
</feature>
<dbReference type="Gene3D" id="3.30.40.10">
    <property type="entry name" value="Zinc/RING finger domain, C3HC4 (zinc finger)"/>
    <property type="match status" value="1"/>
</dbReference>
<feature type="domain" description="RING-type" evidence="7">
    <location>
        <begin position="44"/>
        <end position="84"/>
    </location>
</feature>
<accession>A0ABQ7SZT4</accession>
<keyword evidence="9" id="KW-1185">Reference proteome</keyword>
<dbReference type="SUPFAM" id="SSF57850">
    <property type="entry name" value="RING/U-box"/>
    <property type="match status" value="1"/>
</dbReference>
<evidence type="ECO:0000313" key="9">
    <source>
        <dbReference type="Proteomes" id="UP000826234"/>
    </source>
</evidence>
<dbReference type="SUPFAM" id="SSF56784">
    <property type="entry name" value="HAD-like"/>
    <property type="match status" value="1"/>
</dbReference>
<evidence type="ECO:0000256" key="6">
    <source>
        <dbReference type="SAM" id="MobiDB-lite"/>
    </source>
</evidence>
<dbReference type="SMART" id="SM00184">
    <property type="entry name" value="RING"/>
    <property type="match status" value="1"/>
</dbReference>
<dbReference type="Proteomes" id="UP000826234">
    <property type="component" value="Unassembled WGS sequence"/>
</dbReference>
<evidence type="ECO:0000313" key="8">
    <source>
        <dbReference type="EMBL" id="KAH0622568.1"/>
    </source>
</evidence>
<feature type="region of interest" description="Disordered" evidence="6">
    <location>
        <begin position="187"/>
        <end position="247"/>
    </location>
</feature>
<evidence type="ECO:0000256" key="2">
    <source>
        <dbReference type="ARBA" id="ARBA00022771"/>
    </source>
</evidence>
<dbReference type="CDD" id="cd16746">
    <property type="entry name" value="RING-HC_RNF212"/>
    <property type="match status" value="1"/>
</dbReference>
<dbReference type="InterPro" id="IPR036412">
    <property type="entry name" value="HAD-like_sf"/>
</dbReference>
<keyword evidence="1" id="KW-0479">Metal-binding</keyword>
<keyword evidence="4" id="KW-0469">Meiosis</keyword>
<proteinExistence type="predicted"/>
<dbReference type="EMBL" id="JAIPUX010003289">
    <property type="protein sequence ID" value="KAH0622568.1"/>
    <property type="molecule type" value="Genomic_DNA"/>
</dbReference>
<dbReference type="Pfam" id="PF14634">
    <property type="entry name" value="zf-RING_5"/>
    <property type="match status" value="1"/>
</dbReference>
<protein>
    <recommendedName>
        <fullName evidence="7">RING-type domain-containing protein</fullName>
    </recommendedName>
</protein>
<keyword evidence="2 5" id="KW-0863">Zinc-finger</keyword>